<dbReference type="AlphaFoldDB" id="A0A067QSZ6"/>
<dbReference type="PANTHER" id="PTHR23003">
    <property type="entry name" value="RNA RECOGNITION MOTIF RRM DOMAIN CONTAINING PROTEIN"/>
    <property type="match status" value="1"/>
</dbReference>
<gene>
    <name evidence="5" type="ORF">L798_13641</name>
</gene>
<dbReference type="EMBL" id="KK853055">
    <property type="protein sequence ID" value="KDR11985.1"/>
    <property type="molecule type" value="Genomic_DNA"/>
</dbReference>
<protein>
    <submittedName>
        <fullName evidence="5">Myelin expression factor 2</fullName>
    </submittedName>
</protein>
<dbReference type="Proteomes" id="UP000027135">
    <property type="component" value="Unassembled WGS sequence"/>
</dbReference>
<feature type="domain" description="RRM" evidence="4">
    <location>
        <begin position="256"/>
        <end position="333"/>
    </location>
</feature>
<dbReference type="InterPro" id="IPR012677">
    <property type="entry name" value="Nucleotide-bd_a/b_plait_sf"/>
</dbReference>
<dbReference type="OrthoDB" id="610462at2759"/>
<proteinExistence type="predicted"/>
<dbReference type="CDD" id="cd12386">
    <property type="entry name" value="RRM2_hnRNPM_like"/>
    <property type="match status" value="1"/>
</dbReference>
<dbReference type="GO" id="GO:0003729">
    <property type="term" value="F:mRNA binding"/>
    <property type="evidence" value="ECO:0007669"/>
    <property type="project" value="TreeGrafter"/>
</dbReference>
<dbReference type="eggNOG" id="KOG4212">
    <property type="taxonomic scope" value="Eukaryota"/>
</dbReference>
<keyword evidence="1 2" id="KW-0694">RNA-binding</keyword>
<dbReference type="InParanoid" id="A0A067QSZ6"/>
<feature type="domain" description="RRM" evidence="4">
    <location>
        <begin position="582"/>
        <end position="652"/>
    </location>
</feature>
<evidence type="ECO:0000313" key="5">
    <source>
        <dbReference type="EMBL" id="KDR11985.1"/>
    </source>
</evidence>
<dbReference type="FunCoup" id="A0A067QSZ6">
    <property type="interactions" value="1846"/>
</dbReference>
<dbReference type="GO" id="GO:1990904">
    <property type="term" value="C:ribonucleoprotein complex"/>
    <property type="evidence" value="ECO:0007669"/>
    <property type="project" value="TreeGrafter"/>
</dbReference>
<reference evidence="5 6" key="1">
    <citation type="journal article" date="2014" name="Nat. Commun.">
        <title>Molecular traces of alternative social organization in a termite genome.</title>
        <authorList>
            <person name="Terrapon N."/>
            <person name="Li C."/>
            <person name="Robertson H.M."/>
            <person name="Ji L."/>
            <person name="Meng X."/>
            <person name="Booth W."/>
            <person name="Chen Z."/>
            <person name="Childers C.P."/>
            <person name="Glastad K.M."/>
            <person name="Gokhale K."/>
            <person name="Gowin J."/>
            <person name="Gronenberg W."/>
            <person name="Hermansen R.A."/>
            <person name="Hu H."/>
            <person name="Hunt B.G."/>
            <person name="Huylmans A.K."/>
            <person name="Khalil S.M."/>
            <person name="Mitchell R.D."/>
            <person name="Munoz-Torres M.C."/>
            <person name="Mustard J.A."/>
            <person name="Pan H."/>
            <person name="Reese J.T."/>
            <person name="Scharf M.E."/>
            <person name="Sun F."/>
            <person name="Vogel H."/>
            <person name="Xiao J."/>
            <person name="Yang W."/>
            <person name="Yang Z."/>
            <person name="Yang Z."/>
            <person name="Zhou J."/>
            <person name="Zhu J."/>
            <person name="Brent C.S."/>
            <person name="Elsik C.G."/>
            <person name="Goodisman M.A."/>
            <person name="Liberles D.A."/>
            <person name="Roe R.M."/>
            <person name="Vargo E.L."/>
            <person name="Vilcinskas A."/>
            <person name="Wang J."/>
            <person name="Bornberg-Bauer E."/>
            <person name="Korb J."/>
            <person name="Zhang G."/>
            <person name="Liebig J."/>
        </authorList>
    </citation>
    <scope>NUCLEOTIDE SEQUENCE [LARGE SCALE GENOMIC DNA]</scope>
    <source>
        <tissue evidence="5">Whole organism</tissue>
    </source>
</reference>
<feature type="region of interest" description="Disordered" evidence="3">
    <location>
        <begin position="168"/>
        <end position="226"/>
    </location>
</feature>
<dbReference type="PANTHER" id="PTHR23003:SF3">
    <property type="entry name" value="FI21236P1-RELATED"/>
    <property type="match status" value="1"/>
</dbReference>
<dbReference type="SMART" id="SM00360">
    <property type="entry name" value="RRM"/>
    <property type="match status" value="3"/>
</dbReference>
<sequence>MIKIEGNSPTDSRARDRSPLNPSDDRNDEDSNLSGGGKDRSRERERDRSRRGDRPSRFGPRNSSNSRERDRDRDRDRGGKKSAAERRIFVSNIAYEYRWQELKDLFRTEVGEVAYVELFHDENDKPRGCGIVEFESADSVKKAVEKMHRYDLKGRKLVVKEDFDVERDRYGRPQKGGGGGGGGGGVGSSSGVGGGGGGGNVGRIRDEPRGKWDPVPSLAPSLSAAVGGTGQNKWGNTYGLSPQFLESLWINGPLVTRVFVANLDYKVDEKKLKEVFRLAGKVVSAELSLDKEGKSRGFGVVEYEHPVEAVQAISMLHNQTLYDRKLTVRMDRVDHKPEGPPKLPEGLRGLGMGLGAGGNPLQDVSRNLPCAEAGLAGAVPGGAAAGLGTGLGAAALSNVVGPSTLGLGNTAGLQAGLAGVGGLGGGSLIGPSLGGGGDIGLGANLGGAGAFGGSGLGGGLGPAASGLASLGGGAGGLGGGSSSYGSGIGAGGSSSYGAGAGGGYGSGSSSALAGGSGFGSSGRDFDSLSAALGGGGAGGYNSSVAERDYRAGAGGGSAYANGPGRGSLGGGATSGNGSRISDTVIVKNLPPAATWQMLRDKFRECGDVKYAEMRGKDIGLVRFSSDWDAERAVHMMDRSRMEGRMIDVGLFY</sequence>
<feature type="domain" description="RRM" evidence="4">
    <location>
        <begin position="86"/>
        <end position="164"/>
    </location>
</feature>
<dbReference type="InterPro" id="IPR050374">
    <property type="entry name" value="RRT5_SRSF_SR"/>
</dbReference>
<feature type="compositionally biased region" description="Basic and acidic residues" evidence="3">
    <location>
        <begin position="37"/>
        <end position="56"/>
    </location>
</feature>
<feature type="compositionally biased region" description="Gly residues" evidence="3">
    <location>
        <begin position="174"/>
        <end position="201"/>
    </location>
</feature>
<keyword evidence="6" id="KW-1185">Reference proteome</keyword>
<dbReference type="PROSITE" id="PS50102">
    <property type="entry name" value="RRM"/>
    <property type="match status" value="3"/>
</dbReference>
<dbReference type="GO" id="GO:0005737">
    <property type="term" value="C:cytoplasm"/>
    <property type="evidence" value="ECO:0007669"/>
    <property type="project" value="TreeGrafter"/>
</dbReference>
<dbReference type="GO" id="GO:0005634">
    <property type="term" value="C:nucleus"/>
    <property type="evidence" value="ECO:0007669"/>
    <property type="project" value="TreeGrafter"/>
</dbReference>
<evidence type="ECO:0000313" key="6">
    <source>
        <dbReference type="Proteomes" id="UP000027135"/>
    </source>
</evidence>
<feature type="compositionally biased region" description="Basic and acidic residues" evidence="3">
    <location>
        <begin position="203"/>
        <end position="212"/>
    </location>
</feature>
<dbReference type="SUPFAM" id="SSF54928">
    <property type="entry name" value="RNA-binding domain, RBD"/>
    <property type="match status" value="2"/>
</dbReference>
<evidence type="ECO:0000256" key="1">
    <source>
        <dbReference type="ARBA" id="ARBA00022884"/>
    </source>
</evidence>
<evidence type="ECO:0000259" key="4">
    <source>
        <dbReference type="PROSITE" id="PS50102"/>
    </source>
</evidence>
<dbReference type="Gene3D" id="3.30.70.330">
    <property type="match status" value="3"/>
</dbReference>
<name>A0A067QSZ6_ZOONE</name>
<dbReference type="InterPro" id="IPR035979">
    <property type="entry name" value="RBD_domain_sf"/>
</dbReference>
<accession>A0A067QSZ6</accession>
<feature type="region of interest" description="Disordered" evidence="3">
    <location>
        <begin position="1"/>
        <end position="83"/>
    </location>
</feature>
<dbReference type="STRING" id="136037.A0A067QSZ6"/>
<dbReference type="Pfam" id="PF00076">
    <property type="entry name" value="RRM_1"/>
    <property type="match status" value="3"/>
</dbReference>
<dbReference type="OMA" id="SMFDRQM"/>
<organism evidence="5 6">
    <name type="scientific">Zootermopsis nevadensis</name>
    <name type="common">Dampwood termite</name>
    <dbReference type="NCBI Taxonomy" id="136037"/>
    <lineage>
        <taxon>Eukaryota</taxon>
        <taxon>Metazoa</taxon>
        <taxon>Ecdysozoa</taxon>
        <taxon>Arthropoda</taxon>
        <taxon>Hexapoda</taxon>
        <taxon>Insecta</taxon>
        <taxon>Pterygota</taxon>
        <taxon>Neoptera</taxon>
        <taxon>Polyneoptera</taxon>
        <taxon>Dictyoptera</taxon>
        <taxon>Blattodea</taxon>
        <taxon>Blattoidea</taxon>
        <taxon>Termitoidae</taxon>
        <taxon>Termopsidae</taxon>
        <taxon>Zootermopsis</taxon>
    </lineage>
</organism>
<dbReference type="InterPro" id="IPR000504">
    <property type="entry name" value="RRM_dom"/>
</dbReference>
<dbReference type="FunFam" id="3.30.70.330:FF:000531">
    <property type="entry name" value="Myelin expression factor 2"/>
    <property type="match status" value="1"/>
</dbReference>
<feature type="compositionally biased region" description="Basic and acidic residues" evidence="3">
    <location>
        <begin position="66"/>
        <end position="83"/>
    </location>
</feature>
<evidence type="ECO:0000256" key="2">
    <source>
        <dbReference type="PROSITE-ProRule" id="PRU00176"/>
    </source>
</evidence>
<evidence type="ECO:0000256" key="3">
    <source>
        <dbReference type="SAM" id="MobiDB-lite"/>
    </source>
</evidence>